<dbReference type="PANTHER" id="PTHR41291:SF1">
    <property type="entry name" value="DNA ALKYLATION REPAIR PROTEIN"/>
    <property type="match status" value="1"/>
</dbReference>
<dbReference type="RefSeq" id="WP_254162778.1">
    <property type="nucleotide sequence ID" value="NZ_JAHESF010000007.1"/>
</dbReference>
<proteinExistence type="predicted"/>
<dbReference type="PANTHER" id="PTHR41291">
    <property type="entry name" value="DNA ALKYLATION REPAIR PROTEIN"/>
    <property type="match status" value="1"/>
</dbReference>
<protein>
    <submittedName>
        <fullName evidence="1">DNA alkylation repair protein</fullName>
    </submittedName>
</protein>
<dbReference type="AlphaFoldDB" id="A0AAP2GP59"/>
<name>A0AAP2GP59_9BACT</name>
<comment type="caution">
    <text evidence="1">The sequence shown here is derived from an EMBL/GenBank/DDBJ whole genome shotgun (WGS) entry which is preliminary data.</text>
</comment>
<dbReference type="Pfam" id="PF08713">
    <property type="entry name" value="DNA_alkylation"/>
    <property type="match status" value="1"/>
</dbReference>
<organism evidence="1 2">
    <name type="scientific">Chryseosolibacter histidini</name>
    <dbReference type="NCBI Taxonomy" id="2782349"/>
    <lineage>
        <taxon>Bacteria</taxon>
        <taxon>Pseudomonadati</taxon>
        <taxon>Bacteroidota</taxon>
        <taxon>Cytophagia</taxon>
        <taxon>Cytophagales</taxon>
        <taxon>Chryseotaleaceae</taxon>
        <taxon>Chryseosolibacter</taxon>
    </lineage>
</organism>
<evidence type="ECO:0000313" key="2">
    <source>
        <dbReference type="Proteomes" id="UP001319200"/>
    </source>
</evidence>
<reference evidence="1 2" key="1">
    <citation type="submission" date="2021-05" db="EMBL/GenBank/DDBJ databases">
        <title>A Polyphasic approach of four new species of the genus Ohtaekwangia: Ohtaekwangia histidinii sp. nov., Ohtaekwangia cretensis sp. nov., Ohtaekwangia indiensis sp. nov., Ohtaekwangia reichenbachii sp. nov. from diverse environment.</title>
        <authorList>
            <person name="Octaviana S."/>
        </authorList>
    </citation>
    <scope>NUCLEOTIDE SEQUENCE [LARGE SCALE GENOMIC DNA]</scope>
    <source>
        <strain evidence="1 2">PWU4</strain>
    </source>
</reference>
<dbReference type="Proteomes" id="UP001319200">
    <property type="component" value="Unassembled WGS sequence"/>
</dbReference>
<keyword evidence="2" id="KW-1185">Reference proteome</keyword>
<evidence type="ECO:0000313" key="1">
    <source>
        <dbReference type="EMBL" id="MBT1697072.1"/>
    </source>
</evidence>
<sequence length="223" mass="24990">MTVKEALAALKSMGNEKMYAQNVKKGAGKNQFGVMLGDIRTLGNKIKTDHALGLELWKTDNIEARLLATLIMKPKALSAKELDDMVKSITFVQEADWFNSYVVKDHPQSESLREKWMASSNPWAARAGWSLTSGRIVRSPEGLDPVQLLDRIESEMPTAPPEVQWTMNTALAQIGINFPKLRKRAIDIGESLGIYRDYPVSKGCTSPFAPIWIREMVKRGEKK</sequence>
<accession>A0AAP2GP59</accession>
<dbReference type="EMBL" id="JAHESF010000007">
    <property type="protein sequence ID" value="MBT1697072.1"/>
    <property type="molecule type" value="Genomic_DNA"/>
</dbReference>
<dbReference type="CDD" id="cd06561">
    <property type="entry name" value="AlkD_like"/>
    <property type="match status" value="1"/>
</dbReference>
<dbReference type="InterPro" id="IPR014825">
    <property type="entry name" value="DNA_alkylation"/>
</dbReference>
<gene>
    <name evidence="1" type="ORF">KK083_09315</name>
</gene>
<dbReference type="SUPFAM" id="SSF48371">
    <property type="entry name" value="ARM repeat"/>
    <property type="match status" value="1"/>
</dbReference>
<dbReference type="InterPro" id="IPR016024">
    <property type="entry name" value="ARM-type_fold"/>
</dbReference>
<dbReference type="Gene3D" id="1.25.10.90">
    <property type="match status" value="1"/>
</dbReference>